<reference evidence="3" key="2">
    <citation type="submission" date="2020-09" db="EMBL/GenBank/DDBJ databases">
        <authorList>
            <person name="Sun Q."/>
            <person name="Zhou Y."/>
        </authorList>
    </citation>
    <scope>NUCLEOTIDE SEQUENCE</scope>
    <source>
        <strain evidence="3">CGMCC 4.7368</strain>
    </source>
</reference>
<dbReference type="EMBL" id="BMNH01000007">
    <property type="protein sequence ID" value="GGO69103.1"/>
    <property type="molecule type" value="Genomic_DNA"/>
</dbReference>
<feature type="transmembrane region" description="Helical" evidence="1">
    <location>
        <begin position="183"/>
        <end position="199"/>
    </location>
</feature>
<protein>
    <recommendedName>
        <fullName evidence="2">Predicted membrane protein YciQ-like C-terminal domain-containing protein</fullName>
    </recommendedName>
</protein>
<evidence type="ECO:0000313" key="3">
    <source>
        <dbReference type="EMBL" id="GGO69103.1"/>
    </source>
</evidence>
<dbReference type="Pfam" id="PF20990">
    <property type="entry name" value="DUF2207_C"/>
    <property type="match status" value="1"/>
</dbReference>
<dbReference type="Proteomes" id="UP000646523">
    <property type="component" value="Unassembled WGS sequence"/>
</dbReference>
<evidence type="ECO:0000313" key="4">
    <source>
        <dbReference type="Proteomes" id="UP000646523"/>
    </source>
</evidence>
<feature type="transmembrane region" description="Helical" evidence="1">
    <location>
        <begin position="337"/>
        <end position="360"/>
    </location>
</feature>
<feature type="transmembrane region" description="Helical" evidence="1">
    <location>
        <begin position="305"/>
        <end position="325"/>
    </location>
</feature>
<sequence>MVLWPAVAAALGLWALLLLALTLATRTPDADPVPPTSVFAAEPPAVVDLLTGGWRLCEEAAAATLLDLAARGAVQIEEIGPELSLVRLRQADGLNPYERLVHDHVRSLSRDGVVATGALAEGARDLGSWWKRFRKQVIADARQRGLSRARWSRAQLALLTAGAALPAVVIAVAVTLADAEHEGGIGAGVVAFLGLMALTRRLNRERGTELGAQAAAHWLGVRAHLSAGRFAEQPAAAVAIWGRPLAYAAALGLAPHAVRSLPVSVPADDRRAWSDYGGMWHAVEVRYPARLIWGRKPLHVVGRSLVAGFFLGFWTWIGLLVLSAFDLWPSGLVRPGALAVGLAVAAVPAVRALFGGHGWAEGQIVRLRRQRSGGNENQPKYVHWCAIDEGTSRELRAYGMAGEQWALLSEGDVVRVRVARGVGWIDTTEVLSRAARGDR</sequence>
<dbReference type="AlphaFoldDB" id="A0A917YWR5"/>
<proteinExistence type="predicted"/>
<comment type="caution">
    <text evidence="3">The sequence shown here is derived from an EMBL/GenBank/DDBJ whole genome shotgun (WGS) entry which is preliminary data.</text>
</comment>
<keyword evidence="1" id="KW-0472">Membrane</keyword>
<gene>
    <name evidence="3" type="ORF">GCM10012289_29380</name>
</gene>
<name>A0A917YWR5_9ACTN</name>
<keyword evidence="1" id="KW-0812">Transmembrane</keyword>
<dbReference type="RefSeq" id="WP_189124642.1">
    <property type="nucleotide sequence ID" value="NZ_BMNH01000007.1"/>
</dbReference>
<accession>A0A917YWR5</accession>
<feature type="domain" description="Predicted membrane protein YciQ-like C-terminal" evidence="2">
    <location>
        <begin position="43"/>
        <end position="260"/>
    </location>
</feature>
<evidence type="ECO:0000259" key="2">
    <source>
        <dbReference type="Pfam" id="PF20990"/>
    </source>
</evidence>
<evidence type="ECO:0000256" key="1">
    <source>
        <dbReference type="SAM" id="Phobius"/>
    </source>
</evidence>
<reference evidence="3" key="1">
    <citation type="journal article" date="2014" name="Int. J. Syst. Evol. Microbiol.">
        <title>Complete genome sequence of Corynebacterium casei LMG S-19264T (=DSM 44701T), isolated from a smear-ripened cheese.</title>
        <authorList>
            <consortium name="US DOE Joint Genome Institute (JGI-PGF)"/>
            <person name="Walter F."/>
            <person name="Albersmeier A."/>
            <person name="Kalinowski J."/>
            <person name="Ruckert C."/>
        </authorList>
    </citation>
    <scope>NUCLEOTIDE SEQUENCE</scope>
    <source>
        <strain evidence="3">CGMCC 4.7368</strain>
    </source>
</reference>
<feature type="transmembrane region" description="Helical" evidence="1">
    <location>
        <begin position="156"/>
        <end position="177"/>
    </location>
</feature>
<keyword evidence="1" id="KW-1133">Transmembrane helix</keyword>
<dbReference type="InterPro" id="IPR048389">
    <property type="entry name" value="YciQ-like_C"/>
</dbReference>
<feature type="transmembrane region" description="Helical" evidence="1">
    <location>
        <begin position="6"/>
        <end position="24"/>
    </location>
</feature>
<keyword evidence="4" id="KW-1185">Reference proteome</keyword>
<organism evidence="3 4">
    <name type="scientific">Nonomuraea cavernae</name>
    <dbReference type="NCBI Taxonomy" id="2045107"/>
    <lineage>
        <taxon>Bacteria</taxon>
        <taxon>Bacillati</taxon>
        <taxon>Actinomycetota</taxon>
        <taxon>Actinomycetes</taxon>
        <taxon>Streptosporangiales</taxon>
        <taxon>Streptosporangiaceae</taxon>
        <taxon>Nonomuraea</taxon>
    </lineage>
</organism>